<dbReference type="STRING" id="578461.R0KY76"/>
<dbReference type="InterPro" id="IPR019775">
    <property type="entry name" value="WD40_repeat_CS"/>
</dbReference>
<dbReference type="PROSITE" id="PS00678">
    <property type="entry name" value="WD_REPEATS_1"/>
    <property type="match status" value="1"/>
</dbReference>
<dbReference type="EMBL" id="KB908916">
    <property type="protein sequence ID" value="EOB15177.1"/>
    <property type="molecule type" value="Genomic_DNA"/>
</dbReference>
<dbReference type="OrthoDB" id="256303at2759"/>
<keyword evidence="2" id="KW-0677">Repeat</keyword>
<dbReference type="PROSITE" id="PS50082">
    <property type="entry name" value="WD_REPEATS_2"/>
    <property type="match status" value="1"/>
</dbReference>
<reference evidence="4 5" key="1">
    <citation type="journal article" date="2013" name="BMC Genomics">
        <title>Comparative genomics of parasitic silkworm microsporidia reveal an association between genome expansion and host adaptation.</title>
        <authorList>
            <person name="Pan G."/>
            <person name="Xu J."/>
            <person name="Li T."/>
            <person name="Xia Q."/>
            <person name="Liu S.L."/>
            <person name="Zhang G."/>
            <person name="Li S."/>
            <person name="Li C."/>
            <person name="Liu H."/>
            <person name="Yang L."/>
            <person name="Liu T."/>
            <person name="Zhang X."/>
            <person name="Wu Z."/>
            <person name="Fan W."/>
            <person name="Dang X."/>
            <person name="Xiang H."/>
            <person name="Tao M."/>
            <person name="Li Y."/>
            <person name="Hu J."/>
            <person name="Li Z."/>
            <person name="Lin L."/>
            <person name="Luo J."/>
            <person name="Geng L."/>
            <person name="Wang L."/>
            <person name="Long M."/>
            <person name="Wan Y."/>
            <person name="He N."/>
            <person name="Zhang Z."/>
            <person name="Lu C."/>
            <person name="Keeling P.J."/>
            <person name="Wang J."/>
            <person name="Xiang Z."/>
            <person name="Zhou Z."/>
        </authorList>
    </citation>
    <scope>NUCLEOTIDE SEQUENCE [LARGE SCALE GENOMIC DNA]</scope>
    <source>
        <strain evidence="5">CQ1 / CVCC 102059</strain>
    </source>
</reference>
<dbReference type="SMART" id="SM00320">
    <property type="entry name" value="WD40"/>
    <property type="match status" value="4"/>
</dbReference>
<dbReference type="Gene3D" id="2.130.10.10">
    <property type="entry name" value="YVTN repeat-like/Quinoprotein amine dehydrogenase"/>
    <property type="match status" value="1"/>
</dbReference>
<dbReference type="PROSITE" id="PS50294">
    <property type="entry name" value="WD_REPEATS_REGION"/>
    <property type="match status" value="1"/>
</dbReference>
<evidence type="ECO:0000256" key="3">
    <source>
        <dbReference type="PROSITE-ProRule" id="PRU00221"/>
    </source>
</evidence>
<dbReference type="InterPro" id="IPR036322">
    <property type="entry name" value="WD40_repeat_dom_sf"/>
</dbReference>
<sequence length="326" mass="35862">MNLQSKKNVYDIQNPSTDTISEISFSYLHKMMLTSSWDGTVRLYNPESTTGFLNSFSCNKPVLSCSFSKDKPAEAYASSPDGTLFVFDLEKNTMSEIKAHEEGVKSVRSFTNTIVTGSWDKTVKFWDTRTAAVSYTLECPGKVYGMDLEDKLLAVACSGNKIISVKLDDINNKKETTSRLSYMLKSIGCGKDNQTIMVGSIEGKCELFYHRNTSSVLSTGSIVFRSHRKDNNVFAVNTVSINPLTSNMIAAGGSNGDVILYDTPSRGKLITHNETNPITAGRFTSDGLFYVYATGNDWSKGYETTYVPVSLKVLDLRSSGINVPSS</sequence>
<dbReference type="OMA" id="EAMDQSI"/>
<evidence type="ECO:0000256" key="1">
    <source>
        <dbReference type="ARBA" id="ARBA00022574"/>
    </source>
</evidence>
<name>R0KY76_NOSB1</name>
<keyword evidence="5" id="KW-1185">Reference proteome</keyword>
<evidence type="ECO:0000256" key="2">
    <source>
        <dbReference type="ARBA" id="ARBA00022737"/>
    </source>
</evidence>
<dbReference type="InterPro" id="IPR001680">
    <property type="entry name" value="WD40_rpt"/>
</dbReference>
<feature type="repeat" description="WD" evidence="3">
    <location>
        <begin position="97"/>
        <end position="136"/>
    </location>
</feature>
<accession>R0KY76</accession>
<proteinExistence type="predicted"/>
<gene>
    <name evidence="4" type="primary">RAE1</name>
    <name evidence="4" type="ORF">NBO_8g0041</name>
</gene>
<organism evidence="4 5">
    <name type="scientific">Nosema bombycis (strain CQ1 / CVCC 102059)</name>
    <name type="common">Microsporidian parasite</name>
    <name type="synonym">Pebrine of silkworm</name>
    <dbReference type="NCBI Taxonomy" id="578461"/>
    <lineage>
        <taxon>Eukaryota</taxon>
        <taxon>Fungi</taxon>
        <taxon>Fungi incertae sedis</taxon>
        <taxon>Microsporidia</taxon>
        <taxon>Nosematidae</taxon>
        <taxon>Nosema</taxon>
    </lineage>
</organism>
<dbReference type="Proteomes" id="UP000016927">
    <property type="component" value="Unassembled WGS sequence"/>
</dbReference>
<dbReference type="InterPro" id="IPR015943">
    <property type="entry name" value="WD40/YVTN_repeat-like_dom_sf"/>
</dbReference>
<evidence type="ECO:0000313" key="5">
    <source>
        <dbReference type="Proteomes" id="UP000016927"/>
    </source>
</evidence>
<dbReference type="Pfam" id="PF00400">
    <property type="entry name" value="WD40"/>
    <property type="match status" value="2"/>
</dbReference>
<keyword evidence="1 3" id="KW-0853">WD repeat</keyword>
<dbReference type="HOGENOM" id="CLU_038526_1_0_1"/>
<dbReference type="SUPFAM" id="SSF50978">
    <property type="entry name" value="WD40 repeat-like"/>
    <property type="match status" value="1"/>
</dbReference>
<protein>
    <submittedName>
        <fullName evidence="4">Poly(A)+ RNA export protein</fullName>
    </submittedName>
</protein>
<dbReference type="VEuPathDB" id="MicrosporidiaDB:NBO_8g0041"/>
<dbReference type="PANTHER" id="PTHR10971">
    <property type="entry name" value="MRNA EXPORT FACTOR AND BUB3"/>
    <property type="match status" value="1"/>
</dbReference>
<dbReference type="AlphaFoldDB" id="R0KY76"/>
<evidence type="ECO:0000313" key="4">
    <source>
        <dbReference type="EMBL" id="EOB15177.1"/>
    </source>
</evidence>